<reference evidence="2 3" key="1">
    <citation type="journal article" date="2019" name="Int. J. Syst. Evol. Microbiol.">
        <title>The Global Catalogue of Microorganisms (GCM) 10K type strain sequencing project: providing services to taxonomists for standard genome sequencing and annotation.</title>
        <authorList>
            <consortium name="The Broad Institute Genomics Platform"/>
            <consortium name="The Broad Institute Genome Sequencing Center for Infectious Disease"/>
            <person name="Wu L."/>
            <person name="Ma J."/>
        </authorList>
    </citation>
    <scope>NUCLEOTIDE SEQUENCE [LARGE SCALE GENOMIC DNA]</scope>
    <source>
        <strain evidence="2 3">CGMCC 1.10390</strain>
    </source>
</reference>
<proteinExistence type="predicted"/>
<dbReference type="RefSeq" id="WP_256399728.1">
    <property type="nucleotide sequence ID" value="NZ_JANHJR010000002.1"/>
</dbReference>
<protein>
    <recommendedName>
        <fullName evidence="4">DUF4352 domain-containing protein</fullName>
    </recommendedName>
</protein>
<organism evidence="2 3">
    <name type="scientific">Haloarchaeobius litoreus</name>
    <dbReference type="NCBI Taxonomy" id="755306"/>
    <lineage>
        <taxon>Archaea</taxon>
        <taxon>Methanobacteriati</taxon>
        <taxon>Methanobacteriota</taxon>
        <taxon>Stenosarchaea group</taxon>
        <taxon>Halobacteria</taxon>
        <taxon>Halobacteriales</taxon>
        <taxon>Halorubellaceae</taxon>
        <taxon>Haloarchaeobius</taxon>
    </lineage>
</organism>
<comment type="caution">
    <text evidence="2">The sequence shown here is derived from an EMBL/GenBank/DDBJ whole genome shotgun (WGS) entry which is preliminary data.</text>
</comment>
<evidence type="ECO:0000256" key="1">
    <source>
        <dbReference type="SAM" id="MobiDB-lite"/>
    </source>
</evidence>
<keyword evidence="3" id="KW-1185">Reference proteome</keyword>
<dbReference type="Proteomes" id="UP001597034">
    <property type="component" value="Unassembled WGS sequence"/>
</dbReference>
<evidence type="ECO:0000313" key="3">
    <source>
        <dbReference type="Proteomes" id="UP001597034"/>
    </source>
</evidence>
<dbReference type="PROSITE" id="PS51257">
    <property type="entry name" value="PROKAR_LIPOPROTEIN"/>
    <property type="match status" value="1"/>
</dbReference>
<gene>
    <name evidence="2" type="ORF">ACFSBL_02080</name>
</gene>
<feature type="region of interest" description="Disordered" evidence="1">
    <location>
        <begin position="20"/>
        <end position="65"/>
    </location>
</feature>
<dbReference type="AlphaFoldDB" id="A0ABD6DGV5"/>
<dbReference type="EMBL" id="JBHUDO010000001">
    <property type="protein sequence ID" value="MFD1644459.1"/>
    <property type="molecule type" value="Genomic_DNA"/>
</dbReference>
<evidence type="ECO:0000313" key="2">
    <source>
        <dbReference type="EMBL" id="MFD1644459.1"/>
    </source>
</evidence>
<accession>A0ABD6DGV5</accession>
<name>A0ABD6DGV5_9EURY</name>
<evidence type="ECO:0008006" key="4">
    <source>
        <dbReference type="Google" id="ProtNLM"/>
    </source>
</evidence>
<feature type="compositionally biased region" description="Low complexity" evidence="1">
    <location>
        <begin position="49"/>
        <end position="65"/>
    </location>
</feature>
<sequence length="307" mass="33171">MRRRALLAGLVVGLAGCSERDQPAVSTTNPPPTTGRTTTRDTRTATEHPATPTGGTEQPTETTAAEPTETVVVAPGDDVELPQGTITLGQFIGTRANFFVVGISGYVRGGDDRIYAVLEADLSDYDNENILTGSQFEVTVDGNPISLDYSQLHVDIGDHSDGRTARLGVPLPVGEVPGTAALWFVAPDRRYRYQLPDRVRSAMGDSPDISVATSFPEVISASDDSTEVEVEFLVRNDGDRPWTLTCIVDHDRIEDGGWPVQLTVPAGEQRRASRSVLVSLWEAQEVTFEASWGFGGTEKTVPVERKD</sequence>